<evidence type="ECO:0000313" key="2">
    <source>
        <dbReference type="Proteomes" id="UP001642720"/>
    </source>
</evidence>
<sequence length="213" mass="24754">MPQSRQFRDTDPSSRLRRRIAYEKLGEQMEAFKPLREEMKQHSPPECQTYLNGAPYEITRPGSRVEMFFEGARSTLDIPRIRMPPPDAQGPNSADCVALDVPQNQLQMVKYDKAVAERNKLTTLTDKNRFLVSCPSPFETWNLEKELGDYKAASSMLRSDFKRENDFHARRSVLRQNLPSDLSLEERTRRVLKSRGRPSPLREVISIDEDWPQ</sequence>
<evidence type="ECO:0000313" key="1">
    <source>
        <dbReference type="EMBL" id="TFA99820.1"/>
    </source>
</evidence>
<dbReference type="Proteomes" id="UP001642720">
    <property type="component" value="Unassembled WGS sequence"/>
</dbReference>
<protein>
    <submittedName>
        <fullName evidence="1">Uncharacterized protein</fullName>
    </submittedName>
</protein>
<dbReference type="GeneID" id="300579859"/>
<keyword evidence="2" id="KW-1185">Reference proteome</keyword>
<gene>
    <name evidence="1" type="ORF">CCMA1212_008268</name>
</gene>
<comment type="caution">
    <text evidence="1">The sequence shown here is derived from an EMBL/GenBank/DDBJ whole genome shotgun (WGS) entry which is preliminary data.</text>
</comment>
<accession>A0ABY2GVI9</accession>
<name>A0ABY2GVI9_9HYPO</name>
<dbReference type="EMBL" id="PPTA01000012">
    <property type="protein sequence ID" value="TFA99820.1"/>
    <property type="molecule type" value="Genomic_DNA"/>
</dbReference>
<proteinExistence type="predicted"/>
<organism evidence="1 2">
    <name type="scientific">Trichoderma ghanense</name>
    <dbReference type="NCBI Taxonomy" id="65468"/>
    <lineage>
        <taxon>Eukaryota</taxon>
        <taxon>Fungi</taxon>
        <taxon>Dikarya</taxon>
        <taxon>Ascomycota</taxon>
        <taxon>Pezizomycotina</taxon>
        <taxon>Sordariomycetes</taxon>
        <taxon>Hypocreomycetidae</taxon>
        <taxon>Hypocreales</taxon>
        <taxon>Hypocreaceae</taxon>
        <taxon>Trichoderma</taxon>
    </lineage>
</organism>
<dbReference type="RefSeq" id="XP_073556022.1">
    <property type="nucleotide sequence ID" value="XM_073705409.1"/>
</dbReference>
<reference evidence="1 2" key="1">
    <citation type="submission" date="2018-01" db="EMBL/GenBank/DDBJ databases">
        <title>Genome characterization of the sugarcane-associated fungus Trichoderma ghanense CCMA-1212 and their application in lignocelulose bioconversion.</title>
        <authorList>
            <person name="Steindorff A.S."/>
            <person name="Mendes T.D."/>
            <person name="Vilela E.S.D."/>
            <person name="Rodrigues D.S."/>
            <person name="Formighieri E.F."/>
            <person name="Melo I.S."/>
            <person name="Favaro L.C.L."/>
        </authorList>
    </citation>
    <scope>NUCLEOTIDE SEQUENCE [LARGE SCALE GENOMIC DNA]</scope>
    <source>
        <strain evidence="1 2">CCMA-1212</strain>
    </source>
</reference>